<evidence type="ECO:0000313" key="1">
    <source>
        <dbReference type="EMBL" id="VAX29542.1"/>
    </source>
</evidence>
<reference evidence="1" key="1">
    <citation type="submission" date="2018-06" db="EMBL/GenBank/DDBJ databases">
        <authorList>
            <person name="Zhirakovskaya E."/>
        </authorList>
    </citation>
    <scope>NUCLEOTIDE SEQUENCE</scope>
</reference>
<proteinExistence type="predicted"/>
<organism evidence="1">
    <name type="scientific">hydrothermal vent metagenome</name>
    <dbReference type="NCBI Taxonomy" id="652676"/>
    <lineage>
        <taxon>unclassified sequences</taxon>
        <taxon>metagenomes</taxon>
        <taxon>ecological metagenomes</taxon>
    </lineage>
</organism>
<dbReference type="EMBL" id="UOGF01000052">
    <property type="protein sequence ID" value="VAX29542.1"/>
    <property type="molecule type" value="Genomic_DNA"/>
</dbReference>
<protein>
    <submittedName>
        <fullName evidence="1">Uncharacterized protein</fullName>
    </submittedName>
</protein>
<gene>
    <name evidence="1" type="ORF">MNBD_NITROSPIRAE01-1332</name>
</gene>
<sequence length="94" mass="10767">MMRAMSETLEKRVDCLEAEVLRLQSQIYGIQGEVKHFLKRYLSACPACKKEFDLLVNHYSIGLFDNLVYVKCPHCNKSMPVVDQEDGTVSVILE</sequence>
<dbReference type="AlphaFoldDB" id="A0A3B1CMK9"/>
<accession>A0A3B1CMK9</accession>
<name>A0A3B1CMK9_9ZZZZ</name>